<keyword evidence="1" id="KW-0812">Transmembrane</keyword>
<dbReference type="Proteomes" id="UP000886786">
    <property type="component" value="Unassembled WGS sequence"/>
</dbReference>
<dbReference type="InterPro" id="IPR039564">
    <property type="entry name" value="Peptidase_C39-like"/>
</dbReference>
<accession>A0A9D1CXU4</accession>
<keyword evidence="1" id="KW-0472">Membrane</keyword>
<dbReference type="EMBL" id="DVFV01000006">
    <property type="protein sequence ID" value="HIQ90047.1"/>
    <property type="molecule type" value="Genomic_DNA"/>
</dbReference>
<organism evidence="3 4">
    <name type="scientific">Candidatus Coprosoma intestinipullorum</name>
    <dbReference type="NCBI Taxonomy" id="2840752"/>
    <lineage>
        <taxon>Bacteria</taxon>
        <taxon>Bacillati</taxon>
        <taxon>Bacillota</taxon>
        <taxon>Bacillota incertae sedis</taxon>
        <taxon>Candidatus Coprosoma</taxon>
    </lineage>
</organism>
<protein>
    <submittedName>
        <fullName evidence="3">C39 family peptidase</fullName>
    </submittedName>
</protein>
<dbReference type="Pfam" id="PF13529">
    <property type="entry name" value="Peptidase_C39_2"/>
    <property type="match status" value="1"/>
</dbReference>
<evidence type="ECO:0000313" key="3">
    <source>
        <dbReference type="EMBL" id="HIQ90047.1"/>
    </source>
</evidence>
<keyword evidence="1" id="KW-1133">Transmembrane helix</keyword>
<proteinExistence type="predicted"/>
<comment type="caution">
    <text evidence="3">The sequence shown here is derived from an EMBL/GenBank/DDBJ whole genome shotgun (WGS) entry which is preliminary data.</text>
</comment>
<name>A0A9D1CXU4_9FIRM</name>
<evidence type="ECO:0000256" key="1">
    <source>
        <dbReference type="SAM" id="Phobius"/>
    </source>
</evidence>
<evidence type="ECO:0000313" key="4">
    <source>
        <dbReference type="Proteomes" id="UP000886786"/>
    </source>
</evidence>
<reference evidence="3" key="2">
    <citation type="journal article" date="2021" name="PeerJ">
        <title>Extensive microbial diversity within the chicken gut microbiome revealed by metagenomics and culture.</title>
        <authorList>
            <person name="Gilroy R."/>
            <person name="Ravi A."/>
            <person name="Getino M."/>
            <person name="Pursley I."/>
            <person name="Horton D.L."/>
            <person name="Alikhan N.F."/>
            <person name="Baker D."/>
            <person name="Gharbi K."/>
            <person name="Hall N."/>
            <person name="Watson M."/>
            <person name="Adriaenssens E.M."/>
            <person name="Foster-Nyarko E."/>
            <person name="Jarju S."/>
            <person name="Secka A."/>
            <person name="Antonio M."/>
            <person name="Oren A."/>
            <person name="Chaudhuri R.R."/>
            <person name="La Ragione R."/>
            <person name="Hildebrand F."/>
            <person name="Pallen M.J."/>
        </authorList>
    </citation>
    <scope>NUCLEOTIDE SEQUENCE</scope>
    <source>
        <strain evidence="3">CHK147-3167</strain>
    </source>
</reference>
<feature type="transmembrane region" description="Helical" evidence="1">
    <location>
        <begin position="36"/>
        <end position="63"/>
    </location>
</feature>
<reference evidence="3" key="1">
    <citation type="submission" date="2020-10" db="EMBL/GenBank/DDBJ databases">
        <authorList>
            <person name="Gilroy R."/>
        </authorList>
    </citation>
    <scope>NUCLEOTIDE SEQUENCE</scope>
    <source>
        <strain evidence="3">CHK147-3167</strain>
    </source>
</reference>
<feature type="domain" description="Peptidase C39-like" evidence="2">
    <location>
        <begin position="549"/>
        <end position="671"/>
    </location>
</feature>
<sequence>MLPKLALNFIKNKATKSVGFDPTKMVGGFFKSHFKFMILGIVLGASIFLFSILIIVAIVSYFLGFVQQADERINNTLRGSCIFCSTEELEDIKLEQFKNKIDIIAAVNGDKIDKIVLASTVLFQGDYYSMLDSVYDEDYNEEEYREWYETLGDWIIGKEGGSTDIEEYTGIDQSEIDALDAAAIIMINSSVDGQYNEENYKEALTKNGFGSDNFLVNGVACTGQFVGQTIDAAIRSLPIIGWFVSLIDPSSGNGSDSRYAVYQTVQICQHGFIGGTFENIRQMDEGPEKEAAKREIAQNIIDFAEFYKTLFPEEDECVYDAGSVGTGDITNWRQCDEPWSNLSLGGTSNVCQIGCTATSVSYLIAKSGTKLTVPSFDPGVFVQNAGFTGGALYWDSWQKIAPNFVTIARDVPVNVSNAASVLSQAINEPCNGNHQPFIVLFLSLGHWIAFDHVENGTVYVLDPSPPKGQQGLVTLQEAYKGSSLVSYNKFCANDVEFGSTGSSSSTGTVVNASFNSSSSEYQSRLDGLSNYFQCGSNLKNVALGNTNICSAGCAVASLMAIQYMFTGQAVDVNRFVQDVQAEGIWTPSKAGMATPYFDTPDGSPTMTKNWGLSGEKLNKNIDDVINALKQGKKVLVNVAPNNRVYSTSSGHFMMLDHYDEKTNKIYVFNPNGSNTEGYGYQSPEYITTNILEVENYGPWAISSSKATTENICDPVDSGSGDIKIPEEYGNGGYTVTFYSNSDNSWQWAENSNQGKLYYNYWLKSGAKFDNGIATYDGRYLIACTTTYGNVGDKVDFYLEDGTKIPCIIADIKNPNDPGCNEWGHNNGQNVIEFEVARAYYNQYGNPGNNGWFSEWGGKRVASASNLGSIW</sequence>
<evidence type="ECO:0000259" key="2">
    <source>
        <dbReference type="Pfam" id="PF13529"/>
    </source>
</evidence>
<gene>
    <name evidence="3" type="ORF">IAB27_00240</name>
</gene>
<dbReference type="AlphaFoldDB" id="A0A9D1CXU4"/>